<gene>
    <name evidence="3" type="ORF">L0668_20595</name>
</gene>
<feature type="signal peptide" evidence="2">
    <location>
        <begin position="1"/>
        <end position="26"/>
    </location>
</feature>
<protein>
    <submittedName>
        <fullName evidence="3">Uncharacterized protein</fullName>
    </submittedName>
</protein>
<evidence type="ECO:0000256" key="1">
    <source>
        <dbReference type="SAM" id="MobiDB-lite"/>
    </source>
</evidence>
<reference evidence="3 4" key="1">
    <citation type="submission" date="2022-01" db="EMBL/GenBank/DDBJ databases">
        <title>Paraglaciecola sp. G1-23.</title>
        <authorList>
            <person name="Jin M.S."/>
            <person name="Han D.M."/>
            <person name="Kim H.M."/>
            <person name="Jeon C.O."/>
        </authorList>
    </citation>
    <scope>NUCLEOTIDE SEQUENCE [LARGE SCALE GENOMIC DNA]</scope>
    <source>
        <strain evidence="3 4">G1-23</strain>
    </source>
</reference>
<dbReference type="Proteomes" id="UP001521137">
    <property type="component" value="Unassembled WGS sequence"/>
</dbReference>
<evidence type="ECO:0000313" key="3">
    <source>
        <dbReference type="EMBL" id="MCF2950510.1"/>
    </source>
</evidence>
<feature type="non-terminal residue" evidence="3">
    <location>
        <position position="1"/>
    </location>
</feature>
<keyword evidence="4" id="KW-1185">Reference proteome</keyword>
<sequence length="88" mass="9177">DMGRTPLRIAAATTLATLFIASTATAGHAATGEVTHPVPVAGTPGHYIVIMKADPLASYEGDVKGLKATKPDEGEQLETQSQDAQRYV</sequence>
<evidence type="ECO:0000256" key="2">
    <source>
        <dbReference type="SAM" id="SignalP"/>
    </source>
</evidence>
<accession>A0ABS9DC19</accession>
<feature type="region of interest" description="Disordered" evidence="1">
    <location>
        <begin position="66"/>
        <end position="88"/>
    </location>
</feature>
<name>A0ABS9DC19_9ALTE</name>
<comment type="caution">
    <text evidence="3">The sequence shown here is derived from an EMBL/GenBank/DDBJ whole genome shotgun (WGS) entry which is preliminary data.</text>
</comment>
<dbReference type="EMBL" id="JAKGAS010000045">
    <property type="protein sequence ID" value="MCF2950510.1"/>
    <property type="molecule type" value="Genomic_DNA"/>
</dbReference>
<keyword evidence="2" id="KW-0732">Signal</keyword>
<feature type="non-terminal residue" evidence="3">
    <location>
        <position position="88"/>
    </location>
</feature>
<organism evidence="3 4">
    <name type="scientific">Paraglaciecola algarum</name>
    <dbReference type="NCBI Taxonomy" id="3050085"/>
    <lineage>
        <taxon>Bacteria</taxon>
        <taxon>Pseudomonadati</taxon>
        <taxon>Pseudomonadota</taxon>
        <taxon>Gammaproteobacteria</taxon>
        <taxon>Alteromonadales</taxon>
        <taxon>Alteromonadaceae</taxon>
        <taxon>Paraglaciecola</taxon>
    </lineage>
</organism>
<dbReference type="RefSeq" id="WP_235314605.1">
    <property type="nucleotide sequence ID" value="NZ_JAKGAS010000045.1"/>
</dbReference>
<feature type="compositionally biased region" description="Polar residues" evidence="1">
    <location>
        <begin position="77"/>
        <end position="88"/>
    </location>
</feature>
<proteinExistence type="predicted"/>
<evidence type="ECO:0000313" key="4">
    <source>
        <dbReference type="Proteomes" id="UP001521137"/>
    </source>
</evidence>
<feature type="chain" id="PRO_5045247666" evidence="2">
    <location>
        <begin position="27"/>
        <end position="88"/>
    </location>
</feature>